<dbReference type="Proteomes" id="UP001629953">
    <property type="component" value="Unassembled WGS sequence"/>
</dbReference>
<dbReference type="InterPro" id="IPR012658">
    <property type="entry name" value="YheV"/>
</dbReference>
<reference evidence="1 2" key="1">
    <citation type="journal article" date="2013" name="Int. J. Syst. Evol. Microbiol.">
        <title>Celerinatantimonas yamalensis sp. nov., a cold-adapted diazotrophic bacterium from a cold permafrost brine.</title>
        <authorList>
            <person name="Shcherbakova V."/>
            <person name="Chuvilskaya N."/>
            <person name="Rivkina E."/>
            <person name="Demidov N."/>
            <person name="Uchaeva V."/>
            <person name="Suetin S."/>
            <person name="Suzina N."/>
            <person name="Gilichinsky D."/>
        </authorList>
    </citation>
    <scope>NUCLEOTIDE SEQUENCE [LARGE SCALE GENOMIC DNA]</scope>
    <source>
        <strain evidence="1 2">C7</strain>
    </source>
</reference>
<dbReference type="NCBIfam" id="TIGR02443">
    <property type="entry name" value="YheV family putative zinc ribbon protein"/>
    <property type="match status" value="1"/>
</dbReference>
<keyword evidence="2" id="KW-1185">Reference proteome</keyword>
<gene>
    <name evidence="1" type="ORF">ABUE30_16710</name>
</gene>
<comment type="caution">
    <text evidence="1">The sequence shown here is derived from an EMBL/GenBank/DDBJ whole genome shotgun (WGS) entry which is preliminary data.</text>
</comment>
<proteinExistence type="predicted"/>
<dbReference type="RefSeq" id="WP_408624975.1">
    <property type="nucleotide sequence ID" value="NZ_JBEQCT010000010.1"/>
</dbReference>
<name>A0ABW9GBA7_9GAMM</name>
<dbReference type="EMBL" id="JBEQCT010000010">
    <property type="protein sequence ID" value="MFM2486674.1"/>
    <property type="molecule type" value="Genomic_DNA"/>
</dbReference>
<protein>
    <submittedName>
        <fullName evidence="1">YheV family putative zinc ribbon protein</fullName>
    </submittedName>
</protein>
<sequence length="62" mass="6848">MKQRFIAGAVCPKCHEQDSLAIRTTPQERDQVVCVSCGYHALQPEDVDSSGFGERIATLKPE</sequence>
<evidence type="ECO:0000313" key="2">
    <source>
        <dbReference type="Proteomes" id="UP001629953"/>
    </source>
</evidence>
<organism evidence="1 2">
    <name type="scientific">Celerinatantimonas yamalensis</name>
    <dbReference type="NCBI Taxonomy" id="559956"/>
    <lineage>
        <taxon>Bacteria</taxon>
        <taxon>Pseudomonadati</taxon>
        <taxon>Pseudomonadota</taxon>
        <taxon>Gammaproteobacteria</taxon>
        <taxon>Celerinatantimonadaceae</taxon>
        <taxon>Celerinatantimonas</taxon>
    </lineage>
</organism>
<dbReference type="Pfam" id="PF09526">
    <property type="entry name" value="DUF2387"/>
    <property type="match status" value="1"/>
</dbReference>
<evidence type="ECO:0000313" key="1">
    <source>
        <dbReference type="EMBL" id="MFM2486674.1"/>
    </source>
</evidence>
<accession>A0ABW9GBA7</accession>